<proteinExistence type="inferred from homology"/>
<evidence type="ECO:0000256" key="4">
    <source>
        <dbReference type="ARBA" id="ARBA00022679"/>
    </source>
</evidence>
<name>A0AAD3H580_9STRA</name>
<sequence>MMDEYNVKEIKKKRVKNKARMSSNHYILTVGAVIVFAYFLLTSYLIKLDARFRNEAMSQKDINKDSFVYAKPIEGSNGGSIEKEEPNQASSPIETMGTPTDTVDEPILSKPTVTNDNANNGDYRLKAYIEPINQKDWEIKPLPVRKTTAKDLKEEVFDRVKCSTLPEQLPTSEERAPTNSDPFLPWIHDVFPTADGKYIQFIAQNKRRCQSGTRMGKIKEFFQPNIALFQHVPVSRLKDKEGNWRYRISSHEEADLDGIETRFVCRFKPSMEETLSEFNLNYDYHTLRKIYKASFTKEGFDNHMIWSSQLLFKCPVPPTLQEQIRLGKTVTNDYANQFIDIIPIRTPPRYGPPTTYLPPRLYADKNTWEPKKEWGDNHILPMLEDSGRWENIPICKPSLMTYPDHGKEMNEKEMEEHDAAMADMAEKNEKKKLIACTWTSSSFQTRGGKTTVNDGDQRLMQWLEFNQMVGVDHVYIFDNTGAFSDTQSLKPVTDLFPGFATRINWPAKICNNRPGNGDNKGERSSQYAATMSCHLRFGAHSDWLMSADTDEYMTPLGEHNSLKEILHDVEKDGQIKVLNWKSKRSKPRLQYFDVTPNSDECKKNKCFDPALPENKTFLEVYNCNIEKPPRKDVMPAEKAIYKPDFVKLFFVHYATVTTDSQIGKPEADAKGLGWKRKWNGKPFIRYADEGIEGTMLHTKAIVAKETNFWNRTADIMPKNVKVGLEWPRDKDEKTHPDFYTTIHGAKYHPNCYPIEKLDDYWVPKLEGRLKARGWMPKYDNDK</sequence>
<protein>
    <recommendedName>
        <fullName evidence="12">Glycosyltransferase family 92 protein</fullName>
    </recommendedName>
</protein>
<keyword evidence="7 9" id="KW-0472">Membrane</keyword>
<dbReference type="EMBL" id="BLLK01000042">
    <property type="protein sequence ID" value="GFH50855.1"/>
    <property type="molecule type" value="Genomic_DNA"/>
</dbReference>
<evidence type="ECO:0000256" key="9">
    <source>
        <dbReference type="SAM" id="Phobius"/>
    </source>
</evidence>
<dbReference type="Proteomes" id="UP001054902">
    <property type="component" value="Unassembled WGS sequence"/>
</dbReference>
<dbReference type="GO" id="GO:0005737">
    <property type="term" value="C:cytoplasm"/>
    <property type="evidence" value="ECO:0007669"/>
    <property type="project" value="TreeGrafter"/>
</dbReference>
<keyword evidence="11" id="KW-1185">Reference proteome</keyword>
<dbReference type="GO" id="GO:0016020">
    <property type="term" value="C:membrane"/>
    <property type="evidence" value="ECO:0007669"/>
    <property type="project" value="UniProtKB-SubCell"/>
</dbReference>
<evidence type="ECO:0000256" key="8">
    <source>
        <dbReference type="SAM" id="MobiDB-lite"/>
    </source>
</evidence>
<dbReference type="PANTHER" id="PTHR21461:SF69">
    <property type="entry name" value="GLYCOSYLTRANSFERASE FAMILY 92 PROTEIN"/>
    <property type="match status" value="1"/>
</dbReference>
<keyword evidence="6 9" id="KW-1133">Transmembrane helix</keyword>
<dbReference type="GO" id="GO:0016757">
    <property type="term" value="F:glycosyltransferase activity"/>
    <property type="evidence" value="ECO:0007669"/>
    <property type="project" value="UniProtKB-KW"/>
</dbReference>
<evidence type="ECO:0000256" key="6">
    <source>
        <dbReference type="ARBA" id="ARBA00022989"/>
    </source>
</evidence>
<dbReference type="InterPro" id="IPR008166">
    <property type="entry name" value="Glyco_transf_92"/>
</dbReference>
<organism evidence="10 11">
    <name type="scientific">Chaetoceros tenuissimus</name>
    <dbReference type="NCBI Taxonomy" id="426638"/>
    <lineage>
        <taxon>Eukaryota</taxon>
        <taxon>Sar</taxon>
        <taxon>Stramenopiles</taxon>
        <taxon>Ochrophyta</taxon>
        <taxon>Bacillariophyta</taxon>
        <taxon>Coscinodiscophyceae</taxon>
        <taxon>Chaetocerotophycidae</taxon>
        <taxon>Chaetocerotales</taxon>
        <taxon>Chaetocerotaceae</taxon>
        <taxon>Chaetoceros</taxon>
    </lineage>
</organism>
<dbReference type="PANTHER" id="PTHR21461">
    <property type="entry name" value="GLYCOSYLTRANSFERASE FAMILY 92 PROTEIN"/>
    <property type="match status" value="1"/>
</dbReference>
<gene>
    <name evidence="10" type="ORF">CTEN210_07331</name>
</gene>
<feature type="transmembrane region" description="Helical" evidence="9">
    <location>
        <begin position="26"/>
        <end position="46"/>
    </location>
</feature>
<reference evidence="10 11" key="1">
    <citation type="journal article" date="2021" name="Sci. Rep.">
        <title>The genome of the diatom Chaetoceros tenuissimus carries an ancient integrated fragment of an extant virus.</title>
        <authorList>
            <person name="Hongo Y."/>
            <person name="Kimura K."/>
            <person name="Takaki Y."/>
            <person name="Yoshida Y."/>
            <person name="Baba S."/>
            <person name="Kobayashi G."/>
            <person name="Nagasaki K."/>
            <person name="Hano T."/>
            <person name="Tomaru Y."/>
        </authorList>
    </citation>
    <scope>NUCLEOTIDE SEQUENCE [LARGE SCALE GENOMIC DNA]</scope>
    <source>
        <strain evidence="10 11">NIES-3715</strain>
    </source>
</reference>
<comment type="caution">
    <text evidence="10">The sequence shown here is derived from an EMBL/GenBank/DDBJ whole genome shotgun (WGS) entry which is preliminary data.</text>
</comment>
<evidence type="ECO:0000256" key="1">
    <source>
        <dbReference type="ARBA" id="ARBA00004167"/>
    </source>
</evidence>
<accession>A0AAD3H580</accession>
<keyword evidence="3" id="KW-0328">Glycosyltransferase</keyword>
<evidence type="ECO:0000256" key="5">
    <source>
        <dbReference type="ARBA" id="ARBA00022692"/>
    </source>
</evidence>
<evidence type="ECO:0000256" key="2">
    <source>
        <dbReference type="ARBA" id="ARBA00007647"/>
    </source>
</evidence>
<evidence type="ECO:0000256" key="7">
    <source>
        <dbReference type="ARBA" id="ARBA00023136"/>
    </source>
</evidence>
<evidence type="ECO:0000313" key="11">
    <source>
        <dbReference type="Proteomes" id="UP001054902"/>
    </source>
</evidence>
<evidence type="ECO:0008006" key="12">
    <source>
        <dbReference type="Google" id="ProtNLM"/>
    </source>
</evidence>
<evidence type="ECO:0000256" key="3">
    <source>
        <dbReference type="ARBA" id="ARBA00022676"/>
    </source>
</evidence>
<keyword evidence="5 9" id="KW-0812">Transmembrane</keyword>
<keyword evidence="4" id="KW-0808">Transferase</keyword>
<feature type="region of interest" description="Disordered" evidence="8">
    <location>
        <begin position="75"/>
        <end position="116"/>
    </location>
</feature>
<dbReference type="Pfam" id="PF01697">
    <property type="entry name" value="Glyco_transf_92"/>
    <property type="match status" value="1"/>
</dbReference>
<evidence type="ECO:0000313" key="10">
    <source>
        <dbReference type="EMBL" id="GFH50855.1"/>
    </source>
</evidence>
<comment type="similarity">
    <text evidence="2">Belongs to the glycosyltransferase 92 family.</text>
</comment>
<dbReference type="AlphaFoldDB" id="A0AAD3H580"/>
<feature type="compositionally biased region" description="Polar residues" evidence="8">
    <location>
        <begin position="87"/>
        <end position="101"/>
    </location>
</feature>
<comment type="subcellular location">
    <subcellularLocation>
        <location evidence="1">Membrane</location>
        <topology evidence="1">Single-pass membrane protein</topology>
    </subcellularLocation>
</comment>